<keyword evidence="1" id="KW-0732">Signal</keyword>
<proteinExistence type="predicted"/>
<feature type="signal peptide" evidence="1">
    <location>
        <begin position="1"/>
        <end position="16"/>
    </location>
</feature>
<dbReference type="InterPro" id="IPR036610">
    <property type="entry name" value="PEBP-like_sf"/>
</dbReference>
<dbReference type="Gene3D" id="3.90.280.10">
    <property type="entry name" value="PEBP-like"/>
    <property type="match status" value="1"/>
</dbReference>
<dbReference type="InterPro" id="IPR035810">
    <property type="entry name" value="PEBP_euk"/>
</dbReference>
<feature type="chain" id="PRO_5040405727" description="Phosphatidylethanolamine-binding protein" evidence="1">
    <location>
        <begin position="17"/>
        <end position="220"/>
    </location>
</feature>
<dbReference type="Proteomes" id="UP001154078">
    <property type="component" value="Chromosome 5"/>
</dbReference>
<organism evidence="2 3">
    <name type="scientific">Brassicogethes aeneus</name>
    <name type="common">Rape pollen beetle</name>
    <name type="synonym">Meligethes aeneus</name>
    <dbReference type="NCBI Taxonomy" id="1431903"/>
    <lineage>
        <taxon>Eukaryota</taxon>
        <taxon>Metazoa</taxon>
        <taxon>Ecdysozoa</taxon>
        <taxon>Arthropoda</taxon>
        <taxon>Hexapoda</taxon>
        <taxon>Insecta</taxon>
        <taxon>Pterygota</taxon>
        <taxon>Neoptera</taxon>
        <taxon>Endopterygota</taxon>
        <taxon>Coleoptera</taxon>
        <taxon>Polyphaga</taxon>
        <taxon>Cucujiformia</taxon>
        <taxon>Nitidulidae</taxon>
        <taxon>Meligethinae</taxon>
        <taxon>Brassicogethes</taxon>
    </lineage>
</organism>
<gene>
    <name evidence="2" type="ORF">MELIAE_LOCUS8215</name>
</gene>
<keyword evidence="3" id="KW-1185">Reference proteome</keyword>
<protein>
    <recommendedName>
        <fullName evidence="4">Phosphatidylethanolamine-binding protein</fullName>
    </recommendedName>
</protein>
<reference evidence="2" key="1">
    <citation type="submission" date="2021-12" db="EMBL/GenBank/DDBJ databases">
        <authorList>
            <person name="King R."/>
        </authorList>
    </citation>
    <scope>NUCLEOTIDE SEQUENCE</scope>
</reference>
<dbReference type="PANTHER" id="PTHR11362:SF152">
    <property type="entry name" value="ODORANT-BINDING PROTEIN A5-LIKE PROTEIN"/>
    <property type="match status" value="1"/>
</dbReference>
<dbReference type="SUPFAM" id="SSF49777">
    <property type="entry name" value="PEBP-like"/>
    <property type="match status" value="1"/>
</dbReference>
<dbReference type="CDD" id="cd00866">
    <property type="entry name" value="PEBP_euk"/>
    <property type="match status" value="1"/>
</dbReference>
<dbReference type="PANTHER" id="PTHR11362">
    <property type="entry name" value="PHOSPHATIDYLETHANOLAMINE-BINDING PROTEIN"/>
    <property type="match status" value="1"/>
</dbReference>
<accession>A0A9P0B8F4</accession>
<dbReference type="InterPro" id="IPR008914">
    <property type="entry name" value="PEBP"/>
</dbReference>
<evidence type="ECO:0000256" key="1">
    <source>
        <dbReference type="SAM" id="SignalP"/>
    </source>
</evidence>
<evidence type="ECO:0000313" key="2">
    <source>
        <dbReference type="EMBL" id="CAH0557507.1"/>
    </source>
</evidence>
<dbReference type="AlphaFoldDB" id="A0A9P0B8F4"/>
<dbReference type="EMBL" id="OV121136">
    <property type="protein sequence ID" value="CAH0557507.1"/>
    <property type="molecule type" value="Genomic_DNA"/>
</dbReference>
<sequence length="220" mass="25257">MNKCIILLNLLFVVNASLLSNITQQKYVEDGIIPDVIDVAPSKKFTVIFDSDKKAELGNHLTPTEVKNQPKIEWEGLVDPKKYYVLAMVDPDIPSRLLPILREYKHWLIGNIPGNNFSSKDAVVIAPYQSPVPPRFTGFHRYIFLLYEQKDFLMFDEPKGTELSPKNRPRFSVKSFAKKYNLGDPIAGNYFKAKWDEYVDEKNLIMINDLFKGLLNKTAT</sequence>
<name>A0A9P0B8F4_BRAAE</name>
<dbReference type="OrthoDB" id="2506647at2759"/>
<evidence type="ECO:0008006" key="4">
    <source>
        <dbReference type="Google" id="ProtNLM"/>
    </source>
</evidence>
<dbReference type="Pfam" id="PF01161">
    <property type="entry name" value="PBP"/>
    <property type="match status" value="1"/>
</dbReference>
<evidence type="ECO:0000313" key="3">
    <source>
        <dbReference type="Proteomes" id="UP001154078"/>
    </source>
</evidence>